<organism evidence="1 2">
    <name type="scientific">Halosquirtibacter laminarini</name>
    <dbReference type="NCBI Taxonomy" id="3374600"/>
    <lineage>
        <taxon>Bacteria</taxon>
        <taxon>Pseudomonadati</taxon>
        <taxon>Bacteroidota</taxon>
        <taxon>Bacteroidia</taxon>
        <taxon>Marinilabiliales</taxon>
        <taxon>Prolixibacteraceae</taxon>
        <taxon>Halosquirtibacter</taxon>
    </lineage>
</organism>
<dbReference type="Proteomes" id="UP000826212">
    <property type="component" value="Chromosome"/>
</dbReference>
<gene>
    <name evidence="1" type="ORF">K4L44_01355</name>
</gene>
<accession>A0AC61NFZ4</accession>
<proteinExistence type="predicted"/>
<evidence type="ECO:0000313" key="2">
    <source>
        <dbReference type="Proteomes" id="UP000826212"/>
    </source>
</evidence>
<protein>
    <submittedName>
        <fullName evidence="1">Translocation/assembly module TamB domain-containing protein</fullName>
    </submittedName>
</protein>
<sequence>MLIITLCGCYIALLSSRVQTLIVQSITDDLSQELGTEISISKVDIRPLSSLVLKDFLIKDQKQDTLIYAKALVVKIDSIDFAKQQLYSNKILLESTLVNSRRYKDASNYNYQFLLDSLKSSDTTSTQSPWQFRLDHVRIENAQIRNNDDNTKVIEEAFDINHLNFKDITVDLETEKKDSSLYLKVHELKLKEDHSIKISKFNIDVELTSEHIAFNHFSLETALSKIDASDFMMKTKKDTSILALDKHPFKFKINKSSISLKDISFFVPSIKGMDEKIQFSGNVKGPIANLKLKDLELKLKDYTKVNGDVSFSGLPNFHNTFIFAKLEKASFDFRELNKVKLPISLKNKFLDLPTDIHNKNIITYSGEFTGFPSDFVCFGTMRGMLGELDTDIAIRPDNKGRINVSGKFNTKDFLIGSLLNAEKETKLTLRSNITGYYTKKSDYNLNIIGTIDDIQIENYIIHSIHLNGNAYTGGFKGGVTIRDPFLDLVFNGKADYLSDIPSYDFDLSVQNFIPAYLKIGEPSRIDTLNFGLKANFTGNNIDNFRGLINLNNFSISNDTKRCFVKDVKLTTNKSKDCRIFNIDSDFLNVNIEGHYTYKSLFHSIQNIISSNLPSLSTVSTLTSPNDIEVTGKITSDKGLINYFIPNTAVKFPITIGGNLTDSIHSAKLNISIPELYYNKNLVKKFNINLYENQGILNAKLRTSKITLSNNITLDNLALHSYAKNDTIASLFSWSNSDSITYSGNIPIETVISRDNEQRKVPIFEFLIRPSYIYVSDYKFKISDSKVKLDSTAIEISNFSIENNKHVLAINGKVSHDPSDSLNVSFNNVSIGKMDKVFAWDTGLSGIINGVLTMKDFYKNRIFLGDLKIKDFSFSDKPLGDILLKSDWNSLEKKLFSQLLLRKEDKNILDAHGTFTPSTNEMDYNAILDKVPFVSLMPFLKSFAFEIGGDISGDVKVQGKISHPYLTGDVMLDKGLIGIDFTKTTYRLTDTIRFVPDTMLFQNIIIKDLDNNEGRFDGYIKHDFFSNFLFNLNINTDYLSVLNTTIDDNEDFYGTANASGNVKLTGNFDDLVLDANVKTGMGTNISIPMEGPSNAAENSFVRFKKPVKFYKEHVSLQQSEIDEFFTFNLDLTMTPDAKFRIIFDRSSSDLIEGSGSGDLRIIYDKEQNLKMFGNYTIAKGNYNFTRQGFISKHFKVKENSEISWEGDPYKARLDLEAVYSTKASLYELLGESNSSSSDYTKRIKVDCIIKLTNELSNPRVDFAIELPTADERTKDEIAQYLSTKEEITRQMISILLIGKFTTPDYLKSGDTQTNNADIISATASELLSNQFSSWLSQISSDFDIGFNYRPGDNVSNRQIEVALSTQLLNNRVLINGNIGNNGSLQSNNANEIVGEVEVYVKLTPNGKLQLKVYNRSNDELYDTAPYTQGLGISFKENFNSFEELFKRYREKRIMRQEKRERKKMLKKQKRKKQDSNVTGE</sequence>
<dbReference type="EMBL" id="CP081303">
    <property type="protein sequence ID" value="QZE14546.1"/>
    <property type="molecule type" value="Genomic_DNA"/>
</dbReference>
<keyword evidence="2" id="KW-1185">Reference proteome</keyword>
<reference evidence="1" key="1">
    <citation type="submission" date="2021-08" db="EMBL/GenBank/DDBJ databases">
        <title>Novel anaerobic bacterium isolated from sea squirt in East Sea, Republic of Korea.</title>
        <authorList>
            <person name="Nguyen T.H."/>
            <person name="Li Z."/>
            <person name="Lee Y.-J."/>
            <person name="Ko J."/>
            <person name="Kim S.-G."/>
        </authorList>
    </citation>
    <scope>NUCLEOTIDE SEQUENCE</scope>
    <source>
        <strain evidence="1">KCTC 25031</strain>
    </source>
</reference>
<name>A0AC61NFZ4_9BACT</name>
<evidence type="ECO:0000313" key="1">
    <source>
        <dbReference type="EMBL" id="QZE14546.1"/>
    </source>
</evidence>